<evidence type="ECO:0000259" key="3">
    <source>
        <dbReference type="PROSITE" id="PS51468"/>
    </source>
</evidence>
<feature type="domain" description="VWFA" evidence="1">
    <location>
        <begin position="185"/>
        <end position="354"/>
    </location>
</feature>
<dbReference type="AlphaFoldDB" id="A0ABD3XRC6"/>
<proteinExistence type="predicted"/>
<feature type="domain" description="VIT" evidence="3">
    <location>
        <begin position="1"/>
        <end position="41"/>
    </location>
</feature>
<evidence type="ECO:0000259" key="2">
    <source>
        <dbReference type="PROSITE" id="PS50835"/>
    </source>
</evidence>
<comment type="caution">
    <text evidence="4">The sequence shown here is derived from an EMBL/GenBank/DDBJ whole genome shotgun (WGS) entry which is preliminary data.</text>
</comment>
<keyword evidence="5" id="KW-1185">Reference proteome</keyword>
<dbReference type="Gene3D" id="3.40.50.410">
    <property type="entry name" value="von Willebrand factor, type A domain"/>
    <property type="match status" value="1"/>
</dbReference>
<dbReference type="PANTHER" id="PTHR45737">
    <property type="entry name" value="VON WILLEBRAND FACTOR A DOMAIN-CONTAINING PROTEIN 5A"/>
    <property type="match status" value="1"/>
</dbReference>
<dbReference type="Pfam" id="PF13768">
    <property type="entry name" value="VWA_3"/>
    <property type="match status" value="1"/>
</dbReference>
<dbReference type="InterPro" id="IPR013694">
    <property type="entry name" value="VIT"/>
</dbReference>
<dbReference type="PROSITE" id="PS50234">
    <property type="entry name" value="VWFA"/>
    <property type="match status" value="1"/>
</dbReference>
<name>A0ABD3XRC6_SINWO</name>
<dbReference type="EMBL" id="JBJQND010000001">
    <property type="protein sequence ID" value="KAL3888725.1"/>
    <property type="molecule type" value="Genomic_DNA"/>
</dbReference>
<evidence type="ECO:0000259" key="1">
    <source>
        <dbReference type="PROSITE" id="PS50234"/>
    </source>
</evidence>
<dbReference type="InterPro" id="IPR007110">
    <property type="entry name" value="Ig-like_dom"/>
</dbReference>
<accession>A0ABD3XRC6</accession>
<sequence length="725" mass="81077">MASGHTAMLLQEDESAGDIFSCKLGNLPSKAEAKIVFAFATELDVEPDGTTKFTLPTVLNPRYSPVGGLTSEGKARYATGNAIPYKLSFQLNVRGPQKIKGIRGTNDKLNVDYSEAQNVARVTLADEFKFDHDISVLVEYENCNLPQIVLEKGDPHLGGLLKEDVVMVNFFLEPPAQIPRTNPGEFIFIIDRSGSMAGEKIRSAKETLLLFLKSLPVNCYFNVIGFGSHFESLFPEESRIYNEKNLNKAEKLQKQMEADMGGTEILGPLEHVFKQKLIENYPRQLFVLTDGEVRNTDYIIKLARSNTQHTRVFTVGIGHGASTALIRGLAKAGQGKEVFVTDSERLQPKVISLLQCAMQPVASDVEVTWDLPSHINWIMLPAKIPYFFLGVRHILYLMLSGTDGVDPAYVCSMTLKGKLVSTPFEYKETFTFHDNMETGTSAPIHRLAAKAQIKELQLNDASKEQIVTISKSANVISKHTAFVMVDSGGKRVEGMSMERIVPTGTMLPNYQECYFKLAYMPIEPRLMSCSASGPPHPVPSVSLSQIGQRTSTSESEKVSSIVISDRVGLPHEDTIRYSCCVKKSSSGSTKLQRVKQFFKSKKRSKEKSHSDIMMELCYESVAESTKISYADSMMDAIRLQTFHGSWSLDSDLLEILKTSEELLKQTIPFQNDTVVATVAVIAWLRKYHIRRRDEWLMLEMKALDWLETQDLRGYTVEDLISRVTI</sequence>
<dbReference type="SUPFAM" id="SSF53300">
    <property type="entry name" value="vWA-like"/>
    <property type="match status" value="1"/>
</dbReference>
<reference evidence="4 5" key="1">
    <citation type="submission" date="2024-11" db="EMBL/GenBank/DDBJ databases">
        <title>Chromosome-level genome assembly of the freshwater bivalve Anodonta woodiana.</title>
        <authorList>
            <person name="Chen X."/>
        </authorList>
    </citation>
    <scope>NUCLEOTIDE SEQUENCE [LARGE SCALE GENOMIC DNA]</scope>
    <source>
        <strain evidence="4">MN2024</strain>
        <tissue evidence="4">Gills</tissue>
    </source>
</reference>
<organism evidence="4 5">
    <name type="scientific">Sinanodonta woodiana</name>
    <name type="common">Chinese pond mussel</name>
    <name type="synonym">Anodonta woodiana</name>
    <dbReference type="NCBI Taxonomy" id="1069815"/>
    <lineage>
        <taxon>Eukaryota</taxon>
        <taxon>Metazoa</taxon>
        <taxon>Spiralia</taxon>
        <taxon>Lophotrochozoa</taxon>
        <taxon>Mollusca</taxon>
        <taxon>Bivalvia</taxon>
        <taxon>Autobranchia</taxon>
        <taxon>Heteroconchia</taxon>
        <taxon>Palaeoheterodonta</taxon>
        <taxon>Unionida</taxon>
        <taxon>Unionoidea</taxon>
        <taxon>Unionidae</taxon>
        <taxon>Unioninae</taxon>
        <taxon>Sinanodonta</taxon>
    </lineage>
</organism>
<dbReference type="SMART" id="SM00327">
    <property type="entry name" value="VWA"/>
    <property type="match status" value="1"/>
</dbReference>
<evidence type="ECO:0000313" key="4">
    <source>
        <dbReference type="EMBL" id="KAL3888725.1"/>
    </source>
</evidence>
<dbReference type="PROSITE" id="PS50835">
    <property type="entry name" value="IG_LIKE"/>
    <property type="match status" value="1"/>
</dbReference>
<dbReference type="PROSITE" id="PS51468">
    <property type="entry name" value="VIT"/>
    <property type="match status" value="1"/>
</dbReference>
<gene>
    <name evidence="4" type="ORF">ACJMK2_001088</name>
</gene>
<protein>
    <submittedName>
        <fullName evidence="4">Uncharacterized protein</fullName>
    </submittedName>
</protein>
<dbReference type="Proteomes" id="UP001634394">
    <property type="component" value="Unassembled WGS sequence"/>
</dbReference>
<dbReference type="InterPro" id="IPR002035">
    <property type="entry name" value="VWF_A"/>
</dbReference>
<dbReference type="InterPro" id="IPR036465">
    <property type="entry name" value="vWFA_dom_sf"/>
</dbReference>
<feature type="domain" description="Ig-like" evidence="2">
    <location>
        <begin position="502"/>
        <end position="595"/>
    </location>
</feature>
<dbReference type="PANTHER" id="PTHR45737:SF6">
    <property type="entry name" value="VON WILLEBRAND FACTOR A DOMAIN-CONTAINING PROTEIN 5A"/>
    <property type="match status" value="1"/>
</dbReference>
<evidence type="ECO:0000313" key="5">
    <source>
        <dbReference type="Proteomes" id="UP001634394"/>
    </source>
</evidence>